<gene>
    <name evidence="2" type="ORF">Vbra_13595</name>
</gene>
<dbReference type="PhylomeDB" id="A0A0G4EV16"/>
<dbReference type="InParanoid" id="A0A0G4EV16"/>
<reference evidence="2 3" key="1">
    <citation type="submission" date="2014-11" db="EMBL/GenBank/DDBJ databases">
        <authorList>
            <person name="Zhu J."/>
            <person name="Qi W."/>
            <person name="Song R."/>
        </authorList>
    </citation>
    <scope>NUCLEOTIDE SEQUENCE [LARGE SCALE GENOMIC DNA]</scope>
</reference>
<organism evidence="2 3">
    <name type="scientific">Vitrella brassicaformis (strain CCMP3155)</name>
    <dbReference type="NCBI Taxonomy" id="1169540"/>
    <lineage>
        <taxon>Eukaryota</taxon>
        <taxon>Sar</taxon>
        <taxon>Alveolata</taxon>
        <taxon>Colpodellida</taxon>
        <taxon>Vitrellaceae</taxon>
        <taxon>Vitrella</taxon>
    </lineage>
</organism>
<dbReference type="EMBL" id="CDMY01000326">
    <property type="protein sequence ID" value="CEM02446.1"/>
    <property type="molecule type" value="Genomic_DNA"/>
</dbReference>
<dbReference type="Proteomes" id="UP000041254">
    <property type="component" value="Unassembled WGS sequence"/>
</dbReference>
<sequence length="568" mass="62725">MSIMSGASLSPPMTGCEAADRLIRRARRSFDDIVAAKERAQADVEAIANEMSAMVAAKGGVWQLTDTEGEIMVNAGGVVFPVSRRALLMPFMKRRYISVLLMHHAGGLPKDPDGHLYLETSSAYFEAFWDELTLYQTGRTDTVTLPASKASDPLYNDYHALFMSEISCYSAPQQTSAAATAAPMEVDGHTPDTQPADTSDEMQQHIRECEEALRAHGAAMVGLRAVRDDIQRFLTAMEPFFASRHAEDNAILSLTIHSRKVSIMRKSLERLGHNHPLLTRFSTTPPCFADRSVRQTPTKCFMAAVEFARCIATMPTERLIRPPLVEEGDKRHFVEDIEMYGLKYQPLCNGVTSGDFVIETAEEWGKVIDMTGKHSPTATLIYKSSRDTLSYASLFNKVVGKGGLLFAIKQGDTHRFGCFIDGEIEPPADPTETNQYRAPVVFFSLSGAYETPTKIELPEERQWVEVAGTQGAVEDPKWLPLANVAIARGYLCLGFAMPGPAADLSRCCQWIEEQQLPAEGYRGNRRWMASTDIDSLDYNGAVVGSLGSSFVFTCRELEVWHITAGTSC</sequence>
<keyword evidence="3" id="KW-1185">Reference proteome</keyword>
<protein>
    <recommendedName>
        <fullName evidence="1">TLDc domain-containing protein</fullName>
    </recommendedName>
</protein>
<evidence type="ECO:0000259" key="1">
    <source>
        <dbReference type="Pfam" id="PF07534"/>
    </source>
</evidence>
<accession>A0A0G4EV16</accession>
<proteinExistence type="predicted"/>
<dbReference type="VEuPathDB" id="CryptoDB:Vbra_13595"/>
<name>A0A0G4EV16_VITBC</name>
<dbReference type="AlphaFoldDB" id="A0A0G4EV16"/>
<dbReference type="InterPro" id="IPR006571">
    <property type="entry name" value="TLDc_dom"/>
</dbReference>
<feature type="domain" description="TLDc" evidence="1">
    <location>
        <begin position="373"/>
        <end position="427"/>
    </location>
</feature>
<evidence type="ECO:0000313" key="3">
    <source>
        <dbReference type="Proteomes" id="UP000041254"/>
    </source>
</evidence>
<dbReference type="Pfam" id="PF07534">
    <property type="entry name" value="TLD"/>
    <property type="match status" value="1"/>
</dbReference>
<evidence type="ECO:0000313" key="2">
    <source>
        <dbReference type="EMBL" id="CEM02446.1"/>
    </source>
</evidence>